<dbReference type="Pfam" id="PF01273">
    <property type="entry name" value="LBP_BPI_CETP"/>
    <property type="match status" value="1"/>
</dbReference>
<dbReference type="InterPro" id="IPR045897">
    <property type="entry name" value="BPI/LBP_pln"/>
</dbReference>
<feature type="domain" description="Lipid-binding serum glycoprotein C-terminal" evidence="3">
    <location>
        <begin position="280"/>
        <end position="478"/>
    </location>
</feature>
<evidence type="ECO:0000313" key="5">
    <source>
        <dbReference type="Proteomes" id="UP000298652"/>
    </source>
</evidence>
<dbReference type="AlphaFoldDB" id="A0A4U6V325"/>
<keyword evidence="2" id="KW-0732">Signal</keyword>
<feature type="chain" id="PRO_5020704642" description="Lipid-binding serum glycoprotein C-terminal domain-containing protein" evidence="2">
    <location>
        <begin position="24"/>
        <end position="513"/>
    </location>
</feature>
<dbReference type="GO" id="GO:0008289">
    <property type="term" value="F:lipid binding"/>
    <property type="evidence" value="ECO:0007669"/>
    <property type="project" value="InterPro"/>
</dbReference>
<sequence length="513" mass="55271">MAQLHHLPPLLLLLLLFLSAAAAVPAGGADEAHISAVVAEKGLAFAKDVLIGEAVRSLTPLRLPGVEKAVRVPFLGGVRVAASNITLFHLDVGDNSTVYLGDSGLVVVASGVTANISMHWSYRYDSWLFPIEIADSGTASILVQGMEVGITMVIKNSNGSLALSVSQCGCYVKDLVISLDGGASWFYQGFINAFEDHIKAAVEKAIPENIVEGAGKLDSFLQGLPRTVSLDDVAALNMTFINDPHYGNSSIEFDINGLITSAVAKTTNLQKHPHLSLSCGVASKMLLLSLDEDVFNSALEVYFKADSMHWVVDKVPDQSLLNTASWKFIIPRLYWNYPNDDMRLNISMTSSPVIRITSEKVGATINADMIIDVVDDKETVPVACISVVVSASGVVETSGNKVYGRVDLDDFSLALKWSKIGNFHMSLIQGVIRVFLNTVCMPYLNSRLGNGFTLPVVHGFTLQDVYVLTSAKQLTLCSDVTFTNTSSLASLALLRYREARVPSVLAAKQALAF</sequence>
<dbReference type="Pfam" id="PF02886">
    <property type="entry name" value="LBP_BPI_CETP_C"/>
    <property type="match status" value="1"/>
</dbReference>
<name>A0A4U6V325_SETVI</name>
<dbReference type="Proteomes" id="UP000298652">
    <property type="component" value="Chromosome 4"/>
</dbReference>
<dbReference type="SMART" id="SM00329">
    <property type="entry name" value="BPI2"/>
    <property type="match status" value="1"/>
</dbReference>
<reference evidence="4" key="1">
    <citation type="submission" date="2019-03" db="EMBL/GenBank/DDBJ databases">
        <title>WGS assembly of Setaria viridis.</title>
        <authorList>
            <person name="Huang P."/>
            <person name="Jenkins J."/>
            <person name="Grimwood J."/>
            <person name="Barry K."/>
            <person name="Healey A."/>
            <person name="Mamidi S."/>
            <person name="Sreedasyam A."/>
            <person name="Shu S."/>
            <person name="Feldman M."/>
            <person name="Wu J."/>
            <person name="Yu Y."/>
            <person name="Chen C."/>
            <person name="Johnson J."/>
            <person name="Rokhsar D."/>
            <person name="Baxter I."/>
            <person name="Schmutz J."/>
            <person name="Brutnell T."/>
            <person name="Kellogg E."/>
        </authorList>
    </citation>
    <scope>NUCLEOTIDE SEQUENCE [LARGE SCALE GENOMIC DNA]</scope>
</reference>
<dbReference type="Gene3D" id="3.15.10.10">
    <property type="entry name" value="Bactericidal permeability-increasing protein, domain 1"/>
    <property type="match status" value="1"/>
</dbReference>
<dbReference type="Gramene" id="TKW21169">
    <property type="protein sequence ID" value="TKW21169"/>
    <property type="gene ID" value="SEVIR_4G178500v2"/>
</dbReference>
<evidence type="ECO:0000256" key="1">
    <source>
        <dbReference type="ARBA" id="ARBA00023180"/>
    </source>
</evidence>
<evidence type="ECO:0000259" key="3">
    <source>
        <dbReference type="SMART" id="SM00329"/>
    </source>
</evidence>
<dbReference type="OMA" id="WKARKRF"/>
<dbReference type="InterPro" id="IPR017942">
    <property type="entry name" value="Lipid-bd_serum_glycop_N"/>
</dbReference>
<keyword evidence="5" id="KW-1185">Reference proteome</keyword>
<protein>
    <recommendedName>
        <fullName evidence="3">Lipid-binding serum glycoprotein C-terminal domain-containing protein</fullName>
    </recommendedName>
</protein>
<dbReference type="EMBL" id="CM016555">
    <property type="protein sequence ID" value="TKW21169.1"/>
    <property type="molecule type" value="Genomic_DNA"/>
</dbReference>
<feature type="signal peptide" evidence="2">
    <location>
        <begin position="1"/>
        <end position="23"/>
    </location>
</feature>
<gene>
    <name evidence="4" type="ORF">SEVIR_4G178500v2</name>
</gene>
<accession>A0A4U6V325</accession>
<evidence type="ECO:0000313" key="4">
    <source>
        <dbReference type="EMBL" id="TKW21169.1"/>
    </source>
</evidence>
<proteinExistence type="predicted"/>
<dbReference type="InterPro" id="IPR017943">
    <property type="entry name" value="Bactericidal_perm-incr_a/b_dom"/>
</dbReference>
<dbReference type="PANTHER" id="PTHR46801:SF2">
    <property type="entry name" value="LIPOPOLYSACCHARIDE-BINDING PROTEIN"/>
    <property type="match status" value="1"/>
</dbReference>
<evidence type="ECO:0000256" key="2">
    <source>
        <dbReference type="SAM" id="SignalP"/>
    </source>
</evidence>
<organism evidence="4 5">
    <name type="scientific">Setaria viridis</name>
    <name type="common">Green bristlegrass</name>
    <name type="synonym">Setaria italica subsp. viridis</name>
    <dbReference type="NCBI Taxonomy" id="4556"/>
    <lineage>
        <taxon>Eukaryota</taxon>
        <taxon>Viridiplantae</taxon>
        <taxon>Streptophyta</taxon>
        <taxon>Embryophyta</taxon>
        <taxon>Tracheophyta</taxon>
        <taxon>Spermatophyta</taxon>
        <taxon>Magnoliopsida</taxon>
        <taxon>Liliopsida</taxon>
        <taxon>Poales</taxon>
        <taxon>Poaceae</taxon>
        <taxon>PACMAD clade</taxon>
        <taxon>Panicoideae</taxon>
        <taxon>Panicodae</taxon>
        <taxon>Paniceae</taxon>
        <taxon>Cenchrinae</taxon>
        <taxon>Setaria</taxon>
    </lineage>
</organism>
<dbReference type="GO" id="GO:0005615">
    <property type="term" value="C:extracellular space"/>
    <property type="evidence" value="ECO:0007669"/>
    <property type="project" value="InterPro"/>
</dbReference>
<dbReference type="Gene3D" id="3.15.20.10">
    <property type="entry name" value="Bactericidal permeability-increasing protein, domain 2"/>
    <property type="match status" value="1"/>
</dbReference>
<dbReference type="InterPro" id="IPR030675">
    <property type="entry name" value="BPI/LBP"/>
</dbReference>
<dbReference type="PIRSF" id="PIRSF002417">
    <property type="entry name" value="Lipid_binding_protein"/>
    <property type="match status" value="1"/>
</dbReference>
<keyword evidence="1" id="KW-0325">Glycoprotein</keyword>
<dbReference type="SUPFAM" id="SSF55394">
    <property type="entry name" value="Bactericidal permeability-increasing protein, BPI"/>
    <property type="match status" value="2"/>
</dbReference>
<dbReference type="PANTHER" id="PTHR46801">
    <property type="entry name" value="OS06G0309200 PROTEIN"/>
    <property type="match status" value="1"/>
</dbReference>
<dbReference type="InterPro" id="IPR001124">
    <property type="entry name" value="Lipid-bd_serum_glycop_C"/>
</dbReference>